<organism evidence="3">
    <name type="scientific">freshwater metagenome</name>
    <dbReference type="NCBI Taxonomy" id="449393"/>
    <lineage>
        <taxon>unclassified sequences</taxon>
        <taxon>metagenomes</taxon>
        <taxon>ecological metagenomes</taxon>
    </lineage>
</organism>
<dbReference type="AlphaFoldDB" id="A0A6J6V3L4"/>
<name>A0A6J6V3L4_9ZZZZ</name>
<evidence type="ECO:0000256" key="1">
    <source>
        <dbReference type="SAM" id="Phobius"/>
    </source>
</evidence>
<evidence type="ECO:0000313" key="2">
    <source>
        <dbReference type="EMBL" id="CAB4710105.1"/>
    </source>
</evidence>
<keyword evidence="1" id="KW-1133">Transmembrane helix</keyword>
<evidence type="ECO:0000313" key="4">
    <source>
        <dbReference type="EMBL" id="CAB4795557.1"/>
    </source>
</evidence>
<sequence>MQRLPTNLVVLLMSVSTSPNVVPDGVVYHRLLVRKFGPYLAVAISAAIGIFAALLLIGSTSAMRGIPGFILAIVAIPTLPLFGVPVMGGTVRWLLAIVSSAFLWAFVGHLAAQRSTNRTISSWPEWRREWTRLSIGVWVGAMFGLGVAAIALGINPISM</sequence>
<evidence type="ECO:0000313" key="6">
    <source>
        <dbReference type="EMBL" id="CAB4891416.1"/>
    </source>
</evidence>
<feature type="transmembrane region" description="Helical" evidence="1">
    <location>
        <begin position="39"/>
        <end position="57"/>
    </location>
</feature>
<evidence type="ECO:0000313" key="3">
    <source>
        <dbReference type="EMBL" id="CAB4766760.1"/>
    </source>
</evidence>
<keyword evidence="1" id="KW-0812">Transmembrane</keyword>
<evidence type="ECO:0000313" key="7">
    <source>
        <dbReference type="EMBL" id="CAB5022876.1"/>
    </source>
</evidence>
<evidence type="ECO:0000313" key="5">
    <source>
        <dbReference type="EMBL" id="CAB4862282.1"/>
    </source>
</evidence>
<feature type="transmembrane region" description="Helical" evidence="1">
    <location>
        <begin position="93"/>
        <end position="112"/>
    </location>
</feature>
<dbReference type="EMBL" id="CAFBMF010000015">
    <property type="protein sequence ID" value="CAB4891416.1"/>
    <property type="molecule type" value="Genomic_DNA"/>
</dbReference>
<dbReference type="EMBL" id="CAEZZP010000023">
    <property type="protein sequence ID" value="CAB4766760.1"/>
    <property type="molecule type" value="Genomic_DNA"/>
</dbReference>
<feature type="transmembrane region" description="Helical" evidence="1">
    <location>
        <begin position="69"/>
        <end position="87"/>
    </location>
</feature>
<protein>
    <submittedName>
        <fullName evidence="3">Unannotated protein</fullName>
    </submittedName>
</protein>
<dbReference type="EMBL" id="CAFBPS010000015">
    <property type="protein sequence ID" value="CAB5022876.1"/>
    <property type="molecule type" value="Genomic_DNA"/>
</dbReference>
<gene>
    <name evidence="2" type="ORF">UFOPK2658_00349</name>
    <name evidence="3" type="ORF">UFOPK2880_00559</name>
    <name evidence="4" type="ORF">UFOPK3004_00333</name>
    <name evidence="5" type="ORF">UFOPK3304_00526</name>
    <name evidence="6" type="ORF">UFOPK3494_00391</name>
    <name evidence="7" type="ORF">UFOPK4134_00381</name>
</gene>
<feature type="transmembrane region" description="Helical" evidence="1">
    <location>
        <begin position="133"/>
        <end position="154"/>
    </location>
</feature>
<accession>A0A6J6V3L4</accession>
<dbReference type="EMBL" id="CAFBLJ010000018">
    <property type="protein sequence ID" value="CAB4862282.1"/>
    <property type="molecule type" value="Genomic_DNA"/>
</dbReference>
<reference evidence="3" key="1">
    <citation type="submission" date="2020-05" db="EMBL/GenBank/DDBJ databases">
        <authorList>
            <person name="Chiriac C."/>
            <person name="Salcher M."/>
            <person name="Ghai R."/>
            <person name="Kavagutti S V."/>
        </authorList>
    </citation>
    <scope>NUCLEOTIDE SEQUENCE</scope>
</reference>
<proteinExistence type="predicted"/>
<keyword evidence="1" id="KW-0472">Membrane</keyword>
<dbReference type="EMBL" id="CAEZYH010000007">
    <property type="protein sequence ID" value="CAB4710105.1"/>
    <property type="molecule type" value="Genomic_DNA"/>
</dbReference>
<dbReference type="EMBL" id="CAFAAL010000016">
    <property type="protein sequence ID" value="CAB4795557.1"/>
    <property type="molecule type" value="Genomic_DNA"/>
</dbReference>